<reference evidence="2" key="1">
    <citation type="submission" date="2023-06" db="EMBL/GenBank/DDBJ databases">
        <title>Genome-scale phylogeny and comparative genomics of the fungal order Sordariales.</title>
        <authorList>
            <consortium name="Lawrence Berkeley National Laboratory"/>
            <person name="Hensen N."/>
            <person name="Bonometti L."/>
            <person name="Westerberg I."/>
            <person name="Brannstrom I.O."/>
            <person name="Guillou S."/>
            <person name="Cros-Aarteil S."/>
            <person name="Calhoun S."/>
            <person name="Haridas S."/>
            <person name="Kuo A."/>
            <person name="Mondo S."/>
            <person name="Pangilinan J."/>
            <person name="Riley R."/>
            <person name="Labutti K."/>
            <person name="Andreopoulos B."/>
            <person name="Lipzen A."/>
            <person name="Chen C."/>
            <person name="Yanf M."/>
            <person name="Daum C."/>
            <person name="Ng V."/>
            <person name="Clum A."/>
            <person name="Steindorff A."/>
            <person name="Ohm R."/>
            <person name="Martin F."/>
            <person name="Silar P."/>
            <person name="Natvig D."/>
            <person name="Lalanne C."/>
            <person name="Gautier V."/>
            <person name="Ament-Velasquez S.L."/>
            <person name="Kruys A."/>
            <person name="Hutchinson M.I."/>
            <person name="Powell A.J."/>
            <person name="Barry K."/>
            <person name="Miller A.N."/>
            <person name="Grigoriev I.V."/>
            <person name="Debuchy R."/>
            <person name="Gladieux P."/>
            <person name="Thoren M.H."/>
            <person name="Johannesson H."/>
        </authorList>
    </citation>
    <scope>NUCLEOTIDE SEQUENCE</scope>
    <source>
        <strain evidence="2">SMH2532-1</strain>
    </source>
</reference>
<accession>A0AA40CM90</accession>
<comment type="caution">
    <text evidence="2">The sequence shown here is derived from an EMBL/GenBank/DDBJ whole genome shotgun (WGS) entry which is preliminary data.</text>
</comment>
<evidence type="ECO:0000313" key="3">
    <source>
        <dbReference type="Proteomes" id="UP001174936"/>
    </source>
</evidence>
<evidence type="ECO:0000313" key="2">
    <source>
        <dbReference type="EMBL" id="KAK0644166.1"/>
    </source>
</evidence>
<dbReference type="Proteomes" id="UP001174936">
    <property type="component" value="Unassembled WGS sequence"/>
</dbReference>
<protein>
    <submittedName>
        <fullName evidence="2">Uncharacterized protein</fullName>
    </submittedName>
</protein>
<evidence type="ECO:0000256" key="1">
    <source>
        <dbReference type="SAM" id="MobiDB-lite"/>
    </source>
</evidence>
<dbReference type="EMBL" id="JAULSV010000005">
    <property type="protein sequence ID" value="KAK0644166.1"/>
    <property type="molecule type" value="Genomic_DNA"/>
</dbReference>
<sequence length="213" mass="23529">MSSPTVRICEAGAGLRAANVPLRQEKESRCCRNDCRRGNISRPGSVPAPPLTGCPKRLSSGPAPAGSWFEAVDLLCNVQRIPFVFQRRISAQSIEPYTHDSNTGRTKTNPDPSFMRLPLGAYPGVEQRKEVCCCCCCCCCEGRCCWGREGGWRASPTTRQAVWSSFRHIMSNPGVGGPRANGSPSQTQRDWPLWSASGPMRRESLKLDDRRNR</sequence>
<proteinExistence type="predicted"/>
<name>A0AA40CM90_9PEZI</name>
<feature type="compositionally biased region" description="Basic and acidic residues" evidence="1">
    <location>
        <begin position="200"/>
        <end position="213"/>
    </location>
</feature>
<keyword evidence="3" id="KW-1185">Reference proteome</keyword>
<gene>
    <name evidence="2" type="ORF">B0T16DRAFT_193603</name>
</gene>
<dbReference type="AlphaFoldDB" id="A0AA40CM90"/>
<organism evidence="2 3">
    <name type="scientific">Cercophora newfieldiana</name>
    <dbReference type="NCBI Taxonomy" id="92897"/>
    <lineage>
        <taxon>Eukaryota</taxon>
        <taxon>Fungi</taxon>
        <taxon>Dikarya</taxon>
        <taxon>Ascomycota</taxon>
        <taxon>Pezizomycotina</taxon>
        <taxon>Sordariomycetes</taxon>
        <taxon>Sordariomycetidae</taxon>
        <taxon>Sordariales</taxon>
        <taxon>Lasiosphaeriaceae</taxon>
        <taxon>Cercophora</taxon>
    </lineage>
</organism>
<feature type="region of interest" description="Disordered" evidence="1">
    <location>
        <begin position="173"/>
        <end position="213"/>
    </location>
</feature>